<reference evidence="2 3" key="1">
    <citation type="submission" date="2017-11" db="EMBL/GenBank/DDBJ databases">
        <title>Evolution of Phototrophy in the Chloroflexi Phylum Driven by Horizontal Gene Transfer.</title>
        <authorList>
            <person name="Ward L.M."/>
            <person name="Hemp J."/>
            <person name="Shih P.M."/>
            <person name="Mcglynn S.E."/>
            <person name="Fischer W."/>
        </authorList>
    </citation>
    <scope>NUCLEOTIDE SEQUENCE [LARGE SCALE GENOMIC DNA]</scope>
    <source>
        <strain evidence="2">JP3_7</strain>
    </source>
</reference>
<feature type="coiled-coil region" evidence="1">
    <location>
        <begin position="256"/>
        <end position="294"/>
    </location>
</feature>
<dbReference type="Proteomes" id="UP000230790">
    <property type="component" value="Unassembled WGS sequence"/>
</dbReference>
<comment type="caution">
    <text evidence="2">The sequence shown here is derived from an EMBL/GenBank/DDBJ whole genome shotgun (WGS) entry which is preliminary data.</text>
</comment>
<dbReference type="EMBL" id="PGTN01000149">
    <property type="protein sequence ID" value="PJF46546.1"/>
    <property type="molecule type" value="Genomic_DNA"/>
</dbReference>
<evidence type="ECO:0000313" key="3">
    <source>
        <dbReference type="Proteomes" id="UP000230790"/>
    </source>
</evidence>
<proteinExistence type="predicted"/>
<gene>
    <name evidence="2" type="ORF">CUN48_13250</name>
</gene>
<name>A0A2M8Q9S0_9CHLR</name>
<sequence>MTYRSFISRARIIAQRAAAFGKRLWEQLSSLLVRLRRSLVSFVQTFMRSVRLGFVRGLGSGLFDVQVDDESVSPLTQRVIARMFYSIADDERAFIRALAELETLLEEEQRITDLRLSTLRARAVAAMNDILEEFFASSLTEKEEEEAAMRAVERFVQEVEPYSLAARALASGDATVYEDPEAMEQVMADLRQFERVLANYRSGMQNAQKTMLRALTAVDRAIQESFKRAKMRQMILADLFSVNPQAAKLVTLGQFARQVAEKEAELLDLVERMREQAAKSAQEIEKIKQIEEDETIYGVWETNARAVSSKNCEDCLALEALTHSAPVPIVQLPVPGAETVCGERCNCAIRPVSASEFVDMAVEYYASRAPISPERFRQFVLEPDEELYSVMFATQTKQNVREAMQHWALRLYTATVLHGTPSADDAA</sequence>
<keyword evidence="1" id="KW-0175">Coiled coil</keyword>
<evidence type="ECO:0000256" key="1">
    <source>
        <dbReference type="SAM" id="Coils"/>
    </source>
</evidence>
<evidence type="ECO:0000313" key="2">
    <source>
        <dbReference type="EMBL" id="PJF46546.1"/>
    </source>
</evidence>
<accession>A0A2M8Q9S0</accession>
<protein>
    <submittedName>
        <fullName evidence="2">Uncharacterized protein</fullName>
    </submittedName>
</protein>
<dbReference type="AlphaFoldDB" id="A0A2M8Q9S0"/>
<organism evidence="2 3">
    <name type="scientific">Candidatus Thermofonsia Clade 3 bacterium</name>
    <dbReference type="NCBI Taxonomy" id="2364212"/>
    <lineage>
        <taxon>Bacteria</taxon>
        <taxon>Bacillati</taxon>
        <taxon>Chloroflexota</taxon>
        <taxon>Candidatus Thermofontia</taxon>
        <taxon>Candidatus Thermofonsia Clade 3</taxon>
    </lineage>
</organism>